<dbReference type="OrthoDB" id="3863715at2759"/>
<evidence type="ECO:0000313" key="5">
    <source>
        <dbReference type="Proteomes" id="UP000019373"/>
    </source>
</evidence>
<name>U1GHL5_ENDPU</name>
<dbReference type="Gene3D" id="4.10.60.10">
    <property type="entry name" value="Zinc finger, CCHC-type"/>
    <property type="match status" value="1"/>
</dbReference>
<dbReference type="Proteomes" id="UP000019373">
    <property type="component" value="Unassembled WGS sequence"/>
</dbReference>
<dbReference type="RefSeq" id="XP_007785510.1">
    <property type="nucleotide sequence ID" value="XM_007787320.1"/>
</dbReference>
<keyword evidence="1" id="KW-0479">Metal-binding</keyword>
<organism evidence="4 5">
    <name type="scientific">Endocarpon pusillum (strain Z07020 / HMAS-L-300199)</name>
    <name type="common">Lichen-forming fungus</name>
    <dbReference type="NCBI Taxonomy" id="1263415"/>
    <lineage>
        <taxon>Eukaryota</taxon>
        <taxon>Fungi</taxon>
        <taxon>Dikarya</taxon>
        <taxon>Ascomycota</taxon>
        <taxon>Pezizomycotina</taxon>
        <taxon>Eurotiomycetes</taxon>
        <taxon>Chaetothyriomycetidae</taxon>
        <taxon>Verrucariales</taxon>
        <taxon>Verrucariaceae</taxon>
        <taxon>Endocarpon</taxon>
    </lineage>
</organism>
<dbReference type="GO" id="GO:0008270">
    <property type="term" value="F:zinc ion binding"/>
    <property type="evidence" value="ECO:0007669"/>
    <property type="project" value="UniProtKB-KW"/>
</dbReference>
<dbReference type="AlphaFoldDB" id="U1GHL5"/>
<dbReference type="PROSITE" id="PS50158">
    <property type="entry name" value="ZF_CCHC"/>
    <property type="match status" value="1"/>
</dbReference>
<evidence type="ECO:0000256" key="2">
    <source>
        <dbReference type="SAM" id="MobiDB-lite"/>
    </source>
</evidence>
<accession>U1GHL5</accession>
<evidence type="ECO:0000259" key="3">
    <source>
        <dbReference type="PROSITE" id="PS50158"/>
    </source>
</evidence>
<feature type="region of interest" description="Disordered" evidence="2">
    <location>
        <begin position="53"/>
        <end position="75"/>
    </location>
</feature>
<gene>
    <name evidence="4" type="ORF">EPUS_08461</name>
</gene>
<proteinExistence type="predicted"/>
<keyword evidence="1" id="KW-0862">Zinc</keyword>
<evidence type="ECO:0000313" key="4">
    <source>
        <dbReference type="EMBL" id="ERF77157.1"/>
    </source>
</evidence>
<dbReference type="Pfam" id="PF00098">
    <property type="entry name" value="zf-CCHC"/>
    <property type="match status" value="1"/>
</dbReference>
<dbReference type="GeneID" id="19243310"/>
<feature type="domain" description="CCHC-type" evidence="3">
    <location>
        <begin position="13"/>
        <end position="27"/>
    </location>
</feature>
<sequence length="231" mass="23704">MDYQGGGGQSRGCFNCNSLEHQARDCPTKGNPKCYNCGGELFRLAAFPVRATSPANVPKRQNPSPATDAAKKVTSPANAQTKSLMVVAGVPGVAAAADTLAVAEDKNATNVVKLDTSLATATKVEEVTRVVAVGVAMAEATAAVMAVVEEAVVVKLATPVVDLDTCHVIVPKARSATTVAKLVISPATARLNPRASASATSASSPATSRRLAPTKPHITMIGINSIPTFLE</sequence>
<dbReference type="SUPFAM" id="SSF57756">
    <property type="entry name" value="Retrovirus zinc finger-like domains"/>
    <property type="match status" value="1"/>
</dbReference>
<feature type="compositionally biased region" description="Polar residues" evidence="2">
    <location>
        <begin position="53"/>
        <end position="65"/>
    </location>
</feature>
<dbReference type="InterPro" id="IPR001878">
    <property type="entry name" value="Znf_CCHC"/>
</dbReference>
<dbReference type="InterPro" id="IPR036875">
    <property type="entry name" value="Znf_CCHC_sf"/>
</dbReference>
<reference evidence="5" key="1">
    <citation type="journal article" date="2014" name="BMC Genomics">
        <title>Genome characteristics reveal the impact of lichenization on lichen-forming fungus Endocarpon pusillum Hedwig (Verrucariales, Ascomycota).</title>
        <authorList>
            <person name="Wang Y.-Y."/>
            <person name="Liu B."/>
            <person name="Zhang X.-Y."/>
            <person name="Zhou Q.-M."/>
            <person name="Zhang T."/>
            <person name="Li H."/>
            <person name="Yu Y.-F."/>
            <person name="Zhang X.-L."/>
            <person name="Hao X.-Y."/>
            <person name="Wang M."/>
            <person name="Wang L."/>
            <person name="Wei J.-C."/>
        </authorList>
    </citation>
    <scope>NUCLEOTIDE SEQUENCE [LARGE SCALE GENOMIC DNA]</scope>
    <source>
        <strain evidence="5">Z07020 / HMAS-L-300199</strain>
    </source>
</reference>
<keyword evidence="1" id="KW-0863">Zinc-finger</keyword>
<protein>
    <recommendedName>
        <fullName evidence="3">CCHC-type domain-containing protein</fullName>
    </recommendedName>
</protein>
<evidence type="ECO:0000256" key="1">
    <source>
        <dbReference type="PROSITE-ProRule" id="PRU00047"/>
    </source>
</evidence>
<dbReference type="SMART" id="SM00343">
    <property type="entry name" value="ZnF_C2HC"/>
    <property type="match status" value="1"/>
</dbReference>
<keyword evidence="5" id="KW-1185">Reference proteome</keyword>
<dbReference type="HOGENOM" id="CLU_1199815_0_0_1"/>
<dbReference type="GO" id="GO:0003676">
    <property type="term" value="F:nucleic acid binding"/>
    <property type="evidence" value="ECO:0007669"/>
    <property type="project" value="InterPro"/>
</dbReference>
<dbReference type="EMBL" id="KE720651">
    <property type="protein sequence ID" value="ERF77157.1"/>
    <property type="molecule type" value="Genomic_DNA"/>
</dbReference>